<feature type="compositionally biased region" description="Polar residues" evidence="1">
    <location>
        <begin position="39"/>
        <end position="53"/>
    </location>
</feature>
<name>A0AAV3RZJ0_LITER</name>
<gene>
    <name evidence="2" type="ORF">LIER_32354</name>
</gene>
<feature type="compositionally biased region" description="Polar residues" evidence="1">
    <location>
        <begin position="95"/>
        <end position="106"/>
    </location>
</feature>
<feature type="compositionally biased region" description="Basic and acidic residues" evidence="1">
    <location>
        <begin position="54"/>
        <end position="74"/>
    </location>
</feature>
<evidence type="ECO:0000313" key="2">
    <source>
        <dbReference type="EMBL" id="GAA0185066.1"/>
    </source>
</evidence>
<evidence type="ECO:0000256" key="1">
    <source>
        <dbReference type="SAM" id="MobiDB-lite"/>
    </source>
</evidence>
<comment type="caution">
    <text evidence="2">The sequence shown here is derived from an EMBL/GenBank/DDBJ whole genome shotgun (WGS) entry which is preliminary data.</text>
</comment>
<feature type="region of interest" description="Disordered" evidence="1">
    <location>
        <begin position="28"/>
        <end position="106"/>
    </location>
</feature>
<sequence>MEIRTNLPKKIVNREITAGVARIASSRDKVKTRVDTRNDGNSQTHYLPSNHPTSHLEHTRTDVTRNIQRKDKYVEPTTQYTSSEKEEGIFKSSKSKTLGSSNHQNQ</sequence>
<reference evidence="2 3" key="1">
    <citation type="submission" date="2024-01" db="EMBL/GenBank/DDBJ databases">
        <title>The complete chloroplast genome sequence of Lithospermum erythrorhizon: insights into the phylogenetic relationship among Boraginaceae species and the maternal lineages of purple gromwells.</title>
        <authorList>
            <person name="Okada T."/>
            <person name="Watanabe K."/>
        </authorList>
    </citation>
    <scope>NUCLEOTIDE SEQUENCE [LARGE SCALE GENOMIC DNA]</scope>
</reference>
<dbReference type="EMBL" id="BAABME010012390">
    <property type="protein sequence ID" value="GAA0185066.1"/>
    <property type="molecule type" value="Genomic_DNA"/>
</dbReference>
<feature type="compositionally biased region" description="Basic and acidic residues" evidence="1">
    <location>
        <begin position="28"/>
        <end position="38"/>
    </location>
</feature>
<evidence type="ECO:0000313" key="3">
    <source>
        <dbReference type="Proteomes" id="UP001454036"/>
    </source>
</evidence>
<organism evidence="2 3">
    <name type="scientific">Lithospermum erythrorhizon</name>
    <name type="common">Purple gromwell</name>
    <name type="synonym">Lithospermum officinale var. erythrorhizon</name>
    <dbReference type="NCBI Taxonomy" id="34254"/>
    <lineage>
        <taxon>Eukaryota</taxon>
        <taxon>Viridiplantae</taxon>
        <taxon>Streptophyta</taxon>
        <taxon>Embryophyta</taxon>
        <taxon>Tracheophyta</taxon>
        <taxon>Spermatophyta</taxon>
        <taxon>Magnoliopsida</taxon>
        <taxon>eudicotyledons</taxon>
        <taxon>Gunneridae</taxon>
        <taxon>Pentapetalae</taxon>
        <taxon>asterids</taxon>
        <taxon>lamiids</taxon>
        <taxon>Boraginales</taxon>
        <taxon>Boraginaceae</taxon>
        <taxon>Boraginoideae</taxon>
        <taxon>Lithospermeae</taxon>
        <taxon>Lithospermum</taxon>
    </lineage>
</organism>
<proteinExistence type="predicted"/>
<dbReference type="Proteomes" id="UP001454036">
    <property type="component" value="Unassembled WGS sequence"/>
</dbReference>
<protein>
    <submittedName>
        <fullName evidence="2">Uncharacterized protein</fullName>
    </submittedName>
</protein>
<keyword evidence="3" id="KW-1185">Reference proteome</keyword>
<accession>A0AAV3RZJ0</accession>
<dbReference type="AlphaFoldDB" id="A0AAV3RZJ0"/>